<dbReference type="OrthoDB" id="1816109at2"/>
<evidence type="ECO:0008006" key="4">
    <source>
        <dbReference type="Google" id="ProtNLM"/>
    </source>
</evidence>
<keyword evidence="1" id="KW-1133">Transmembrane helix</keyword>
<sequence>MTLFNSNKKRSKNEAKSNLVLFIIALICAIAGWFIISMKIYPSVSVSFANIPVELDTNGTDAGANGLQPITPKQATVRVSFDCTRTDYAKIRRDTIVASIDYSGIVNGGTKELTVKVKNTKGVTMSHVHVVPSTISVDLDKFETNTFVVKPSLPKITTAEGMAYDETEVICDPVEVKIKAPSRTLAKIAECYAVYDKQDTLDRETIINSDKFRLLTENGAEIVQDENIKIEPSSVSMTIPVFTQKTVKLGVNLIKPPQNFDQDCLHFVFTPDTVTIAAKNADSNIPDPLQIPINLSSLDIGYSFDYDLDKLLAPNNLKNVSGIDKVNISLVSDGLASKELTLNGDDISIINKPNDNNEYTNLTDQLTVKIVGPEDIINDITAKDLSAAVDLLGADTSKEQFKYNVNVSCKTHNNVWAAEKDLKVTILKTSKDGSTTKNTSSPTVTTTY</sequence>
<keyword evidence="1" id="KW-0812">Transmembrane</keyword>
<evidence type="ECO:0000313" key="3">
    <source>
        <dbReference type="Proteomes" id="UP000184394"/>
    </source>
</evidence>
<dbReference type="AlphaFoldDB" id="A0A1M7M391"/>
<dbReference type="Proteomes" id="UP000184394">
    <property type="component" value="Unassembled WGS sequence"/>
</dbReference>
<dbReference type="PANTHER" id="PTHR37804:SF1">
    <property type="entry name" value="CDAA REGULATORY PROTEIN CDAR"/>
    <property type="match status" value="1"/>
</dbReference>
<name>A0A1M7M391_RUMFL</name>
<proteinExistence type="predicted"/>
<dbReference type="Gene3D" id="2.170.120.30">
    <property type="match status" value="2"/>
</dbReference>
<dbReference type="PANTHER" id="PTHR37804">
    <property type="entry name" value="CDAA REGULATORY PROTEIN CDAR"/>
    <property type="match status" value="1"/>
</dbReference>
<protein>
    <recommendedName>
        <fullName evidence="4">YbbR domain-containing protein</fullName>
    </recommendedName>
</protein>
<feature type="transmembrane region" description="Helical" evidence="1">
    <location>
        <begin position="20"/>
        <end position="41"/>
    </location>
</feature>
<reference evidence="2 3" key="1">
    <citation type="submission" date="2016-11" db="EMBL/GenBank/DDBJ databases">
        <authorList>
            <person name="Jaros S."/>
            <person name="Januszkiewicz K."/>
            <person name="Wedrychowicz H."/>
        </authorList>
    </citation>
    <scope>NUCLEOTIDE SEQUENCE [LARGE SCALE GENOMIC DNA]</scope>
    <source>
        <strain evidence="2 3">Y1</strain>
    </source>
</reference>
<evidence type="ECO:0000256" key="1">
    <source>
        <dbReference type="SAM" id="Phobius"/>
    </source>
</evidence>
<dbReference type="EMBL" id="FRCT01000018">
    <property type="protein sequence ID" value="SHM85140.1"/>
    <property type="molecule type" value="Genomic_DNA"/>
</dbReference>
<gene>
    <name evidence="2" type="ORF">SAMN04487860_11832</name>
</gene>
<accession>A0A1M7M391</accession>
<dbReference type="InterPro" id="IPR053154">
    <property type="entry name" value="c-di-AMP_regulator"/>
</dbReference>
<organism evidence="2 3">
    <name type="scientific">Ruminococcus flavefaciens</name>
    <dbReference type="NCBI Taxonomy" id="1265"/>
    <lineage>
        <taxon>Bacteria</taxon>
        <taxon>Bacillati</taxon>
        <taxon>Bacillota</taxon>
        <taxon>Clostridia</taxon>
        <taxon>Eubacteriales</taxon>
        <taxon>Oscillospiraceae</taxon>
        <taxon>Ruminococcus</taxon>
    </lineage>
</organism>
<evidence type="ECO:0000313" key="2">
    <source>
        <dbReference type="EMBL" id="SHM85140.1"/>
    </source>
</evidence>
<keyword evidence="1" id="KW-0472">Membrane</keyword>
<dbReference type="RefSeq" id="WP_072952232.1">
    <property type="nucleotide sequence ID" value="NZ_FRCT01000018.1"/>
</dbReference>